<dbReference type="OrthoDB" id="4546548at2"/>
<proteinExistence type="predicted"/>
<dbReference type="Pfam" id="PF13340">
    <property type="entry name" value="DUF4096"/>
    <property type="match status" value="1"/>
</dbReference>
<dbReference type="AlphaFoldDB" id="A0A563E715"/>
<dbReference type="PANTHER" id="PTHR46637:SF1">
    <property type="entry name" value="BLL5188 PROTEIN"/>
    <property type="match status" value="1"/>
</dbReference>
<sequence>MVREDQISDEFWAIVEPLLPTSTGRQGRPWADHRRVLEGICWRYRTGSPWRDLPEQFGPWKTVWKRHFRWSTDGTYQQIMDAVQDAGLLDQSATDEVEQLLAVDSTVVRAHQHAAGARHDSVTPNAPADRAGDTGGWIELQESAAWPAHPRTSPGRERLKRGLP</sequence>
<comment type="caution">
    <text evidence="3">The sequence shown here is derived from an EMBL/GenBank/DDBJ whole genome shotgun (WGS) entry which is preliminary data.</text>
</comment>
<feature type="domain" description="Insertion element IS402-like" evidence="2">
    <location>
        <begin position="7"/>
        <end position="80"/>
    </location>
</feature>
<dbReference type="InterPro" id="IPR025161">
    <property type="entry name" value="IS402-like_dom"/>
</dbReference>
<accession>A0A563E715</accession>
<evidence type="ECO:0000313" key="4">
    <source>
        <dbReference type="Proteomes" id="UP000320244"/>
    </source>
</evidence>
<dbReference type="Proteomes" id="UP000320244">
    <property type="component" value="Unassembled WGS sequence"/>
</dbReference>
<dbReference type="InterPro" id="IPR052909">
    <property type="entry name" value="Transposase_6_like"/>
</dbReference>
<dbReference type="EMBL" id="VCQV01000004">
    <property type="protein sequence ID" value="TWP38053.1"/>
    <property type="molecule type" value="Genomic_DNA"/>
</dbReference>
<gene>
    <name evidence="3" type="ORF">FGL98_04935</name>
</gene>
<dbReference type="NCBIfam" id="NF033580">
    <property type="entry name" value="transpos_IS5_3"/>
    <property type="match status" value="1"/>
</dbReference>
<reference evidence="3 4" key="1">
    <citation type="submission" date="2019-05" db="EMBL/GenBank/DDBJ databases">
        <authorList>
            <person name="Lee S.D."/>
        </authorList>
    </citation>
    <scope>NUCLEOTIDE SEQUENCE [LARGE SCALE GENOMIC DNA]</scope>
    <source>
        <strain evidence="3 4">C5-26</strain>
    </source>
</reference>
<feature type="region of interest" description="Disordered" evidence="1">
    <location>
        <begin position="114"/>
        <end position="164"/>
    </location>
</feature>
<keyword evidence="4" id="KW-1185">Reference proteome</keyword>
<organism evidence="3 4">
    <name type="scientific">Leekyejoonella antrihumi</name>
    <dbReference type="NCBI Taxonomy" id="1660198"/>
    <lineage>
        <taxon>Bacteria</taxon>
        <taxon>Bacillati</taxon>
        <taxon>Actinomycetota</taxon>
        <taxon>Actinomycetes</taxon>
        <taxon>Micrococcales</taxon>
        <taxon>Dermacoccaceae</taxon>
        <taxon>Leekyejoonella</taxon>
    </lineage>
</organism>
<evidence type="ECO:0000256" key="1">
    <source>
        <dbReference type="SAM" id="MobiDB-lite"/>
    </source>
</evidence>
<protein>
    <submittedName>
        <fullName evidence="3">IS5 family transposase</fullName>
    </submittedName>
</protein>
<dbReference type="RefSeq" id="WP_146315623.1">
    <property type="nucleotide sequence ID" value="NZ_VCQV01000004.1"/>
</dbReference>
<evidence type="ECO:0000259" key="2">
    <source>
        <dbReference type="Pfam" id="PF13340"/>
    </source>
</evidence>
<evidence type="ECO:0000313" key="3">
    <source>
        <dbReference type="EMBL" id="TWP38053.1"/>
    </source>
</evidence>
<name>A0A563E715_9MICO</name>
<dbReference type="PANTHER" id="PTHR46637">
    <property type="entry name" value="TIS1421-TRANSPOSASE PROTEIN A"/>
    <property type="match status" value="1"/>
</dbReference>
<reference evidence="3 4" key="2">
    <citation type="submission" date="2019-08" db="EMBL/GenBank/DDBJ databases">
        <title>Jejuicoccus antrihumi gen. nov., sp. nov., a new member of the family Dermacoccaceae isolated from a cave.</title>
        <authorList>
            <person name="Schumann P."/>
            <person name="Kim I.S."/>
        </authorList>
    </citation>
    <scope>NUCLEOTIDE SEQUENCE [LARGE SCALE GENOMIC DNA]</scope>
    <source>
        <strain evidence="3 4">C5-26</strain>
    </source>
</reference>